<evidence type="ECO:0000256" key="4">
    <source>
        <dbReference type="ARBA" id="ARBA00023172"/>
    </source>
</evidence>
<evidence type="ECO:0000259" key="5">
    <source>
        <dbReference type="PROSITE" id="PS51898"/>
    </source>
</evidence>
<keyword evidence="2" id="KW-0229">DNA integration</keyword>
<organism evidence="6 7">
    <name type="scientific">Mesorhizobium argentiipisi</name>
    <dbReference type="NCBI Taxonomy" id="3015175"/>
    <lineage>
        <taxon>Bacteria</taxon>
        <taxon>Pseudomonadati</taxon>
        <taxon>Pseudomonadota</taxon>
        <taxon>Alphaproteobacteria</taxon>
        <taxon>Hyphomicrobiales</taxon>
        <taxon>Phyllobacteriaceae</taxon>
        <taxon>Mesorhizobium</taxon>
    </lineage>
</organism>
<dbReference type="Pfam" id="PF00589">
    <property type="entry name" value="Phage_integrase"/>
    <property type="match status" value="1"/>
</dbReference>
<dbReference type="Proteomes" id="UP001366503">
    <property type="component" value="Unassembled WGS sequence"/>
</dbReference>
<comment type="caution">
    <text evidence="6">The sequence shown here is derived from an EMBL/GenBank/DDBJ whole genome shotgun (WGS) entry which is preliminary data.</text>
</comment>
<evidence type="ECO:0000256" key="3">
    <source>
        <dbReference type="ARBA" id="ARBA00023125"/>
    </source>
</evidence>
<dbReference type="InterPro" id="IPR050090">
    <property type="entry name" value="Tyrosine_recombinase_XerCD"/>
</dbReference>
<evidence type="ECO:0000256" key="1">
    <source>
        <dbReference type="ARBA" id="ARBA00008857"/>
    </source>
</evidence>
<dbReference type="InterPro" id="IPR002104">
    <property type="entry name" value="Integrase_catalytic"/>
</dbReference>
<dbReference type="InterPro" id="IPR013762">
    <property type="entry name" value="Integrase-like_cat_sf"/>
</dbReference>
<keyword evidence="7" id="KW-1185">Reference proteome</keyword>
<dbReference type="SUPFAM" id="SSF56349">
    <property type="entry name" value="DNA breaking-rejoining enzymes"/>
    <property type="match status" value="1"/>
</dbReference>
<evidence type="ECO:0000313" key="6">
    <source>
        <dbReference type="EMBL" id="MEI9401966.1"/>
    </source>
</evidence>
<evidence type="ECO:0000313" key="7">
    <source>
        <dbReference type="Proteomes" id="UP001366503"/>
    </source>
</evidence>
<comment type="similarity">
    <text evidence="1">Belongs to the 'phage' integrase family.</text>
</comment>
<feature type="domain" description="Tyr recombinase" evidence="5">
    <location>
        <begin position="96"/>
        <end position="216"/>
    </location>
</feature>
<proteinExistence type="inferred from homology"/>
<accession>A0ABU8K9W2</accession>
<evidence type="ECO:0000256" key="2">
    <source>
        <dbReference type="ARBA" id="ARBA00022908"/>
    </source>
</evidence>
<dbReference type="PANTHER" id="PTHR30349:SF41">
    <property type="entry name" value="INTEGRASE_RECOMBINASE PROTEIN MJ0367-RELATED"/>
    <property type="match status" value="1"/>
</dbReference>
<dbReference type="Gene3D" id="1.10.443.10">
    <property type="entry name" value="Intergrase catalytic core"/>
    <property type="match status" value="1"/>
</dbReference>
<keyword evidence="4" id="KW-0233">DNA recombination</keyword>
<keyword evidence="3" id="KW-0238">DNA-binding</keyword>
<sequence length="216" mass="24033">MSPLYIALERYMGMRRTLGFKLSSQGQMLRRFVAHMDQHGNAIITSKLAIEWVSKDAGPASWPGRLSAVRGFARYVAITDPRTQVPPTSAFPEQRRPAPYLYSKAEVQQLLAAMLALPPAGNLRRWTYYCIVGLLAVTGMKIGEALRLHRGDVDLDQGILVIRDSKFGKSRIVPIHSSTLTVLKDYAARRDSQPLRSAGRPFFTGERGGHVGLTLR</sequence>
<dbReference type="EMBL" id="JAPYKO010000003">
    <property type="protein sequence ID" value="MEI9401966.1"/>
    <property type="molecule type" value="Genomic_DNA"/>
</dbReference>
<protein>
    <submittedName>
        <fullName evidence="6">Tyrosine-type recombinase/integrase</fullName>
    </submittedName>
</protein>
<reference evidence="6 7" key="1">
    <citation type="submission" date="2022-12" db="EMBL/GenBank/DDBJ databases">
        <authorList>
            <person name="Muema E."/>
        </authorList>
    </citation>
    <scope>NUCLEOTIDE SEQUENCE [LARGE SCALE GENOMIC DNA]</scope>
    <source>
        <strain evidence="7">1330</strain>
    </source>
</reference>
<dbReference type="PANTHER" id="PTHR30349">
    <property type="entry name" value="PHAGE INTEGRASE-RELATED"/>
    <property type="match status" value="1"/>
</dbReference>
<gene>
    <name evidence="6" type="ORF">O7A05_07230</name>
</gene>
<dbReference type="PROSITE" id="PS51898">
    <property type="entry name" value="TYR_RECOMBINASE"/>
    <property type="match status" value="1"/>
</dbReference>
<dbReference type="InterPro" id="IPR011010">
    <property type="entry name" value="DNA_brk_join_enz"/>
</dbReference>
<name>A0ABU8K9W2_9HYPH</name>
<dbReference type="RefSeq" id="WP_337092287.1">
    <property type="nucleotide sequence ID" value="NZ_JAPYKO010000003.1"/>
</dbReference>